<comment type="caution">
    <text evidence="1">The sequence shown here is derived from an EMBL/GenBank/DDBJ whole genome shotgun (WGS) entry which is preliminary data.</text>
</comment>
<organism evidence="1 2">
    <name type="scientific">Periplaneta americana</name>
    <name type="common">American cockroach</name>
    <name type="synonym">Blatta americana</name>
    <dbReference type="NCBI Taxonomy" id="6978"/>
    <lineage>
        <taxon>Eukaryota</taxon>
        <taxon>Metazoa</taxon>
        <taxon>Ecdysozoa</taxon>
        <taxon>Arthropoda</taxon>
        <taxon>Hexapoda</taxon>
        <taxon>Insecta</taxon>
        <taxon>Pterygota</taxon>
        <taxon>Neoptera</taxon>
        <taxon>Polyneoptera</taxon>
        <taxon>Dictyoptera</taxon>
        <taxon>Blattodea</taxon>
        <taxon>Blattoidea</taxon>
        <taxon>Blattidae</taxon>
        <taxon>Blattinae</taxon>
        <taxon>Periplaneta</taxon>
    </lineage>
</organism>
<accession>A0ABQ8SSP9</accession>
<evidence type="ECO:0000313" key="1">
    <source>
        <dbReference type="EMBL" id="KAJ4436727.1"/>
    </source>
</evidence>
<protein>
    <submittedName>
        <fullName evidence="1">Uncharacterized protein</fullName>
    </submittedName>
</protein>
<proteinExistence type="predicted"/>
<reference evidence="1 2" key="1">
    <citation type="journal article" date="2022" name="Allergy">
        <title>Genome assembly and annotation of Periplaneta americana reveal a comprehensive cockroach allergen profile.</title>
        <authorList>
            <person name="Wang L."/>
            <person name="Xiong Q."/>
            <person name="Saelim N."/>
            <person name="Wang L."/>
            <person name="Nong W."/>
            <person name="Wan A.T."/>
            <person name="Shi M."/>
            <person name="Liu X."/>
            <person name="Cao Q."/>
            <person name="Hui J.H.L."/>
            <person name="Sookrung N."/>
            <person name="Leung T.F."/>
            <person name="Tungtrongchitr A."/>
            <person name="Tsui S.K.W."/>
        </authorList>
    </citation>
    <scope>NUCLEOTIDE SEQUENCE [LARGE SCALE GENOMIC DNA]</scope>
    <source>
        <strain evidence="1">PWHHKU_190912</strain>
    </source>
</reference>
<evidence type="ECO:0000313" key="2">
    <source>
        <dbReference type="Proteomes" id="UP001148838"/>
    </source>
</evidence>
<keyword evidence="2" id="KW-1185">Reference proteome</keyword>
<dbReference type="Proteomes" id="UP001148838">
    <property type="component" value="Unassembled WGS sequence"/>
</dbReference>
<gene>
    <name evidence="1" type="ORF">ANN_16859</name>
</gene>
<dbReference type="EMBL" id="JAJSOF020000021">
    <property type="protein sequence ID" value="KAJ4436727.1"/>
    <property type="molecule type" value="Genomic_DNA"/>
</dbReference>
<sequence>MAGLCEGGNEPSGSLKAICNKKNSHQYMFRNSSHSCHYRRCRTYRFSTEHNRIMRSSGKLQHHSIINSEIGQMDQVSDSETFDQEYISVEDKEVKHRYQKTKL</sequence>
<name>A0ABQ8SSP9_PERAM</name>